<reference evidence="2" key="2">
    <citation type="submission" date="2017-07" db="EMBL/GenBank/DDBJ databases">
        <authorList>
            <person name="Gomez-Gil B."/>
            <person name="Enciso-Ibarra K."/>
        </authorList>
    </citation>
    <scope>NUCLEOTIDE SEQUENCE</scope>
    <source>
        <strain evidence="2">CAIM 1827</strain>
    </source>
</reference>
<evidence type="ECO:0000313" key="1">
    <source>
        <dbReference type="EMBL" id="MDO6542841.1"/>
    </source>
</evidence>
<keyword evidence="1" id="KW-0238">DNA-binding</keyword>
<dbReference type="Proteomes" id="UP000215999">
    <property type="component" value="Unassembled WGS sequence"/>
</dbReference>
<dbReference type="InterPro" id="IPR018668">
    <property type="entry name" value="DNA-binding_VF530-like"/>
</dbReference>
<organism evidence="1 4">
    <name type="scientific">Photobacterium sanguinicancri</name>
    <dbReference type="NCBI Taxonomy" id="875932"/>
    <lineage>
        <taxon>Bacteria</taxon>
        <taxon>Pseudomonadati</taxon>
        <taxon>Pseudomonadota</taxon>
        <taxon>Gammaproteobacteria</taxon>
        <taxon>Vibrionales</taxon>
        <taxon>Vibrionaceae</taxon>
        <taxon>Photobacterium</taxon>
    </lineage>
</organism>
<protein>
    <submittedName>
        <fullName evidence="2">DNA-binding protein VF530</fullName>
    </submittedName>
    <submittedName>
        <fullName evidence="1">VF530 family DNA-binding protein</fullName>
    </submittedName>
</protein>
<name>A0AAW7Y2M2_9GAMM</name>
<dbReference type="Pfam" id="PF09905">
    <property type="entry name" value="VF530"/>
    <property type="match status" value="1"/>
</dbReference>
<dbReference type="AlphaFoldDB" id="A0AAW7Y2M2"/>
<dbReference type="RefSeq" id="WP_062691123.1">
    <property type="nucleotide sequence ID" value="NZ_AP024850.1"/>
</dbReference>
<evidence type="ECO:0000313" key="4">
    <source>
        <dbReference type="Proteomes" id="UP001170624"/>
    </source>
</evidence>
<evidence type="ECO:0000313" key="2">
    <source>
        <dbReference type="EMBL" id="OZS45047.1"/>
    </source>
</evidence>
<dbReference type="EMBL" id="JAUOPU010000008">
    <property type="protein sequence ID" value="MDO6542841.1"/>
    <property type="molecule type" value="Genomic_DNA"/>
</dbReference>
<dbReference type="EMBL" id="NOIF01000018">
    <property type="protein sequence ID" value="OZS45047.1"/>
    <property type="molecule type" value="Genomic_DNA"/>
</dbReference>
<sequence>MLEEQQNNPLHGLKLETLLTELVDFYGWEILATAMRFHCFTKNPSIASCVKYFRKTEWAREKLEGFYLSRFKRMPRASDEEYALPPRKRTFANGIEPREPMVLTVESIELSQAKAASAYKDRSSRPSRRR</sequence>
<dbReference type="Gene3D" id="1.10.720.30">
    <property type="entry name" value="SAP domain"/>
    <property type="match status" value="1"/>
</dbReference>
<reference evidence="1" key="3">
    <citation type="submission" date="2023-07" db="EMBL/GenBank/DDBJ databases">
        <title>Genome content predicts the carbon catabolic preferences of heterotrophic bacteria.</title>
        <authorList>
            <person name="Gralka M."/>
        </authorList>
    </citation>
    <scope>NUCLEOTIDE SEQUENCE</scope>
    <source>
        <strain evidence="1">G2M05</strain>
    </source>
</reference>
<dbReference type="Proteomes" id="UP001170624">
    <property type="component" value="Unassembled WGS sequence"/>
</dbReference>
<dbReference type="InterPro" id="IPR036361">
    <property type="entry name" value="SAP_dom_sf"/>
</dbReference>
<comment type="caution">
    <text evidence="1">The sequence shown here is derived from an EMBL/GenBank/DDBJ whole genome shotgun (WGS) entry which is preliminary data.</text>
</comment>
<dbReference type="GO" id="GO:0003677">
    <property type="term" value="F:DNA binding"/>
    <property type="evidence" value="ECO:0007669"/>
    <property type="project" value="UniProtKB-KW"/>
</dbReference>
<reference evidence="2 3" key="1">
    <citation type="journal article" date="2016" name="Antonie Van Leeuwenhoek">
        <title>Photobacterium sanguinicancri sp. nov. isolated from marine animals.</title>
        <authorList>
            <person name="Gomez-Gil B."/>
            <person name="Roque A."/>
            <person name="Rotllant G."/>
            <person name="Romalde J.L."/>
            <person name="Doce A."/>
            <person name="Eggermont M."/>
            <person name="Defoirdt T."/>
        </authorList>
    </citation>
    <scope>NUCLEOTIDE SEQUENCE [LARGE SCALE GENOMIC DNA]</scope>
    <source>
        <strain evidence="2 3">CAIM 1827</strain>
    </source>
</reference>
<keyword evidence="3" id="KW-1185">Reference proteome</keyword>
<accession>A0AAW7Y2M2</accession>
<evidence type="ECO:0000313" key="3">
    <source>
        <dbReference type="Proteomes" id="UP000215999"/>
    </source>
</evidence>
<gene>
    <name evidence="2" type="ORF">ASV53_04935</name>
    <name evidence="1" type="ORF">Q4568_09870</name>
</gene>
<proteinExistence type="predicted"/>